<evidence type="ECO:0000313" key="2">
    <source>
        <dbReference type="Proteomes" id="UP000070452"/>
    </source>
</evidence>
<dbReference type="AlphaFoldDB" id="A0A132P6T1"/>
<sequence>MNYKVGWWKKGEQYRYCLGMGLDGLVYYRTKRQVLGNSRRITGRHPDFDKWFEKAEYVGLELDEKE</sequence>
<dbReference type="RefSeq" id="WP_002299057.1">
    <property type="nucleotide sequence ID" value="NZ_JARGDB010000242.1"/>
</dbReference>
<evidence type="ECO:0000313" key="1">
    <source>
        <dbReference type="EMBL" id="KWX18026.1"/>
    </source>
</evidence>
<comment type="caution">
    <text evidence="1">The sequence shown here is derived from an EMBL/GenBank/DDBJ whole genome shotgun (WGS) entry which is preliminary data.</text>
</comment>
<proteinExistence type="predicted"/>
<accession>A0A132P6T1</accession>
<reference evidence="1 2" key="1">
    <citation type="submission" date="2016-01" db="EMBL/GenBank/DDBJ databases">
        <title>Molecular Mechanisms for transfer of large genomic segments between Enterococcus faecium strains.</title>
        <authorList>
            <person name="Garcia-Solache M.A."/>
            <person name="Lebreton F."/>
            <person name="Mclaughlin R.E."/>
            <person name="Whiteaker J.D."/>
            <person name="Gilmore M.S."/>
            <person name="Rice L.B."/>
        </authorList>
    </citation>
    <scope>NUCLEOTIDE SEQUENCE [LARGE SCALE GENOMIC DNA]</scope>
    <source>
        <strain evidence="1 2">D344RRF x C68</strain>
    </source>
</reference>
<dbReference type="Proteomes" id="UP000070452">
    <property type="component" value="Unassembled WGS sequence"/>
</dbReference>
<protein>
    <submittedName>
        <fullName evidence="1">Uncharacterized protein</fullName>
    </submittedName>
</protein>
<organism evidence="1 2">
    <name type="scientific">Enterococcus faecium</name>
    <name type="common">Streptococcus faecium</name>
    <dbReference type="NCBI Taxonomy" id="1352"/>
    <lineage>
        <taxon>Bacteria</taxon>
        <taxon>Bacillati</taxon>
        <taxon>Bacillota</taxon>
        <taxon>Bacilli</taxon>
        <taxon>Lactobacillales</taxon>
        <taxon>Enterococcaceae</taxon>
        <taxon>Enterococcus</taxon>
    </lineage>
</organism>
<gene>
    <name evidence="1" type="ORF">AWT83_05905</name>
</gene>
<name>A0A132P6T1_ENTFC</name>
<dbReference type="EMBL" id="LRHK01000001">
    <property type="protein sequence ID" value="KWX18026.1"/>
    <property type="molecule type" value="Genomic_DNA"/>
</dbReference>